<accession>A0A1V9A9W9</accession>
<dbReference type="InterPro" id="IPR017871">
    <property type="entry name" value="ABC_transporter-like_CS"/>
</dbReference>
<dbReference type="PANTHER" id="PTHR43776:SF7">
    <property type="entry name" value="D,D-DIPEPTIDE TRANSPORT ATP-BINDING PROTEIN DDPF-RELATED"/>
    <property type="match status" value="1"/>
</dbReference>
<dbReference type="PANTHER" id="PTHR43776">
    <property type="entry name" value="TRANSPORT ATP-BINDING PROTEIN"/>
    <property type="match status" value="1"/>
</dbReference>
<dbReference type="RefSeq" id="WP_081190674.1">
    <property type="nucleotide sequence ID" value="NZ_MWIH01000003.1"/>
</dbReference>
<dbReference type="InterPro" id="IPR025662">
    <property type="entry name" value="Sigma_54_int_dom_ATP-bd_1"/>
</dbReference>
<dbReference type="InterPro" id="IPR003593">
    <property type="entry name" value="AAA+_ATPase"/>
</dbReference>
<reference evidence="6 7" key="1">
    <citation type="submission" date="2017-02" db="EMBL/GenBank/DDBJ databases">
        <title>Draft genome of Saccharomonospora sp. 154.</title>
        <authorList>
            <person name="Alonso-Carmona G.S."/>
            <person name="De La Haba R."/>
            <person name="Vera-Gargallo B."/>
            <person name="Sandoval-Trujillo A.H."/>
            <person name="Ramirez-Duran N."/>
            <person name="Ventosa A."/>
        </authorList>
    </citation>
    <scope>NUCLEOTIDE SEQUENCE [LARGE SCALE GENOMIC DNA]</scope>
    <source>
        <strain evidence="6 7">LRS4.154</strain>
    </source>
</reference>
<dbReference type="InterPro" id="IPR003439">
    <property type="entry name" value="ABC_transporter-like_ATP-bd"/>
</dbReference>
<dbReference type="Gene3D" id="3.40.50.300">
    <property type="entry name" value="P-loop containing nucleotide triphosphate hydrolases"/>
    <property type="match status" value="2"/>
</dbReference>
<evidence type="ECO:0000256" key="3">
    <source>
        <dbReference type="ARBA" id="ARBA00022741"/>
    </source>
</evidence>
<keyword evidence="2" id="KW-0813">Transport</keyword>
<dbReference type="GO" id="GO:0055085">
    <property type="term" value="P:transmembrane transport"/>
    <property type="evidence" value="ECO:0007669"/>
    <property type="project" value="UniProtKB-ARBA"/>
</dbReference>
<gene>
    <name evidence="6" type="ORF">B1813_04095</name>
</gene>
<dbReference type="Proteomes" id="UP000192591">
    <property type="component" value="Unassembled WGS sequence"/>
</dbReference>
<comment type="caution">
    <text evidence="6">The sequence shown here is derived from an EMBL/GenBank/DDBJ whole genome shotgun (WGS) entry which is preliminary data.</text>
</comment>
<dbReference type="SUPFAM" id="SSF52540">
    <property type="entry name" value="P-loop containing nucleoside triphosphate hydrolases"/>
    <property type="match status" value="2"/>
</dbReference>
<evidence type="ECO:0000313" key="7">
    <source>
        <dbReference type="Proteomes" id="UP000192591"/>
    </source>
</evidence>
<organism evidence="6 7">
    <name type="scientific">Saccharomonospora piscinae</name>
    <dbReference type="NCBI Taxonomy" id="687388"/>
    <lineage>
        <taxon>Bacteria</taxon>
        <taxon>Bacillati</taxon>
        <taxon>Actinomycetota</taxon>
        <taxon>Actinomycetes</taxon>
        <taxon>Pseudonocardiales</taxon>
        <taxon>Pseudonocardiaceae</taxon>
        <taxon>Saccharomonospora</taxon>
    </lineage>
</organism>
<protein>
    <submittedName>
        <fullName evidence="6">Peptide ABC transporter ATP-binding protein</fullName>
    </submittedName>
</protein>
<evidence type="ECO:0000256" key="4">
    <source>
        <dbReference type="ARBA" id="ARBA00022840"/>
    </source>
</evidence>
<comment type="similarity">
    <text evidence="1">Belongs to the ABC transporter superfamily.</text>
</comment>
<proteinExistence type="inferred from homology"/>
<dbReference type="GO" id="GO:0005524">
    <property type="term" value="F:ATP binding"/>
    <property type="evidence" value="ECO:0007669"/>
    <property type="project" value="UniProtKB-KW"/>
</dbReference>
<feature type="domain" description="ABC transporter" evidence="5">
    <location>
        <begin position="288"/>
        <end position="527"/>
    </location>
</feature>
<keyword evidence="4 6" id="KW-0067">ATP-binding</keyword>
<dbReference type="PROSITE" id="PS00675">
    <property type="entry name" value="SIGMA54_INTERACT_1"/>
    <property type="match status" value="1"/>
</dbReference>
<dbReference type="AlphaFoldDB" id="A0A1V9A9W9"/>
<feature type="domain" description="ABC transporter" evidence="5">
    <location>
        <begin position="10"/>
        <end position="266"/>
    </location>
</feature>
<dbReference type="PROSITE" id="PS50893">
    <property type="entry name" value="ABC_TRANSPORTER_2"/>
    <property type="match status" value="2"/>
</dbReference>
<sequence>MTRVGVRDALVVADLRVSTLTGDEVLRGVSYDIAPGEVLALVGESGSGKTTAGLAALGHVRRGLRHDGGSVRVRDSAGQATDLLALPHAARRDLRGSTVSYVPQDPASSLNPALRVGVQIREVLDAHGYGDTGDPSADRAARVAEVLTEVGLPGDETYQRRYPHQLSGGQQQRVGIAMAFACRPGVVVLDEPTTGLDVMTQTLVLDTVARLTAHHDAAALYITHDLAVVATVADRVAVMYRGEIVETGTPAEVLRAPSHAYTRTLVDAVPHLDADTALPDVAEADAALTVSGLSVSYGDHAVLRGVDAHVRPGECLLLLGESGSGKTTLSQCVAGLTDHYDGTVSLGDEILPASVRQRSAEALRAVQYVFQSPFASLNPRRTVAQSVAVPLETLTDLDRAARRERVAETLERVRLAPGLADRLPDQLSGGERQRAAIARALVTTPRVLLCDEVTSALDVSVQATIIDLLCALREELGTAMLFVTHNIALARHVADRVAVLREGRIVETGTVDAVLGDPQHPYTRDLLANTPRMVS</sequence>
<evidence type="ECO:0000256" key="2">
    <source>
        <dbReference type="ARBA" id="ARBA00022448"/>
    </source>
</evidence>
<dbReference type="InterPro" id="IPR013563">
    <property type="entry name" value="Oligopep_ABC_C"/>
</dbReference>
<name>A0A1V9A9W9_SACPI</name>
<dbReference type="SMART" id="SM00382">
    <property type="entry name" value="AAA"/>
    <property type="match status" value="2"/>
</dbReference>
<dbReference type="InterPro" id="IPR050319">
    <property type="entry name" value="ABC_transp_ATP-bind"/>
</dbReference>
<evidence type="ECO:0000313" key="6">
    <source>
        <dbReference type="EMBL" id="OQO93724.1"/>
    </source>
</evidence>
<dbReference type="CDD" id="cd03257">
    <property type="entry name" value="ABC_NikE_OppD_transporters"/>
    <property type="match status" value="2"/>
</dbReference>
<keyword evidence="3" id="KW-0547">Nucleotide-binding</keyword>
<dbReference type="InterPro" id="IPR027417">
    <property type="entry name" value="P-loop_NTPase"/>
</dbReference>
<evidence type="ECO:0000256" key="1">
    <source>
        <dbReference type="ARBA" id="ARBA00005417"/>
    </source>
</evidence>
<keyword evidence="7" id="KW-1185">Reference proteome</keyword>
<dbReference type="EMBL" id="MWIH01000003">
    <property type="protein sequence ID" value="OQO93724.1"/>
    <property type="molecule type" value="Genomic_DNA"/>
</dbReference>
<evidence type="ECO:0000259" key="5">
    <source>
        <dbReference type="PROSITE" id="PS50893"/>
    </source>
</evidence>
<dbReference type="GO" id="GO:0015833">
    <property type="term" value="P:peptide transport"/>
    <property type="evidence" value="ECO:0007669"/>
    <property type="project" value="InterPro"/>
</dbReference>
<dbReference type="Pfam" id="PF00005">
    <property type="entry name" value="ABC_tran"/>
    <property type="match status" value="2"/>
</dbReference>
<dbReference type="STRING" id="1962155.B1813_04095"/>
<dbReference type="Pfam" id="PF08352">
    <property type="entry name" value="oligo_HPY"/>
    <property type="match status" value="2"/>
</dbReference>
<dbReference type="PROSITE" id="PS00211">
    <property type="entry name" value="ABC_TRANSPORTER_1"/>
    <property type="match status" value="2"/>
</dbReference>
<dbReference type="GO" id="GO:0016887">
    <property type="term" value="F:ATP hydrolysis activity"/>
    <property type="evidence" value="ECO:0007669"/>
    <property type="project" value="InterPro"/>
</dbReference>